<reference evidence="1" key="1">
    <citation type="submission" date="2024-02" db="EMBL/GenBank/DDBJ databases">
        <authorList>
            <consortium name="ELIXIR-Norway"/>
            <consortium name="Elixir Norway"/>
        </authorList>
    </citation>
    <scope>NUCLEOTIDE SEQUENCE</scope>
</reference>
<name>A0ABP0UMG0_9BRYO</name>
<accession>A0ABP0UMG0</accession>
<dbReference type="EMBL" id="OZ019897">
    <property type="protein sequence ID" value="CAK9225572.1"/>
    <property type="molecule type" value="Genomic_DNA"/>
</dbReference>
<dbReference type="Proteomes" id="UP001497512">
    <property type="component" value="Chromosome 5"/>
</dbReference>
<gene>
    <name evidence="1" type="ORF">CSSPTR1EN2_LOCUS17686</name>
</gene>
<evidence type="ECO:0000313" key="2">
    <source>
        <dbReference type="Proteomes" id="UP001497512"/>
    </source>
</evidence>
<proteinExistence type="predicted"/>
<protein>
    <submittedName>
        <fullName evidence="1">Uncharacterized protein</fullName>
    </submittedName>
</protein>
<evidence type="ECO:0000313" key="1">
    <source>
        <dbReference type="EMBL" id="CAK9225572.1"/>
    </source>
</evidence>
<sequence>MEKLIHHQASLVITATCNSKLLPSETPRRWWQLTTDVPNSLVTVKESETTKEILKMKATKVSILESTELASENVAKDVPESGNGINFETNDLEEDLAAEQMVNNPGKSTRMHNDTLQAFGQSMLDHIQRKHHRARGGEPGTHKSNLEHFIFGEEIGRATQDASKHGEAHACIECRARSSSVLEVERLTAENSSLQGTIHSLQDDSNLTMGVLKSQLQKLQDKLSISSAQFQEVIPAIITELVHSSIIQVFYLSSVALCETAIASHGR</sequence>
<keyword evidence="2" id="KW-1185">Reference proteome</keyword>
<organism evidence="1 2">
    <name type="scientific">Sphagnum troendelagicum</name>
    <dbReference type="NCBI Taxonomy" id="128251"/>
    <lineage>
        <taxon>Eukaryota</taxon>
        <taxon>Viridiplantae</taxon>
        <taxon>Streptophyta</taxon>
        <taxon>Embryophyta</taxon>
        <taxon>Bryophyta</taxon>
        <taxon>Sphagnophytina</taxon>
        <taxon>Sphagnopsida</taxon>
        <taxon>Sphagnales</taxon>
        <taxon>Sphagnaceae</taxon>
        <taxon>Sphagnum</taxon>
    </lineage>
</organism>